<keyword evidence="6 16" id="KW-0812">Transmembrane</keyword>
<evidence type="ECO:0000256" key="1">
    <source>
        <dbReference type="ARBA" id="ARBA00000900"/>
    </source>
</evidence>
<dbReference type="PANTHER" id="PTHR22763:SF162">
    <property type="entry name" value="TRANSMEMBRANE E3 UBIQUITIN-PROTEIN LIGASE 1"/>
    <property type="match status" value="1"/>
</dbReference>
<feature type="compositionally biased region" description="Low complexity" evidence="15">
    <location>
        <begin position="13"/>
        <end position="24"/>
    </location>
</feature>
<sequence>MEPIMPAPRTGDPEAQTPTAATPANRRSSIPSFMFMMFMFYMFNSHGGDEFIARHQYQDALQSLVEQHSNFTAWMNNTESNFTLPPEDKAFLPLVVVFQPPAPNIDHLTESFYQNITGYVNGDARFNNVSAQSVASNETVQWKEQAADFMLGVNATTMIEKIGTWNYDASTKVSFSLVEKLRPESKVSPDSDAFLIRGKIELTEEIESDNLRLDFEGIHFVSQGTIYGFAEPNSQQIDIRLLPSLVPEDQRNVTAKLVAPELQARIDKLRDIIDAGLIDAKSNSNEEPPATTCPFVFHAQLEKTSLPRSVMAELESEVKNPTGIRTPPIPKLSLNGVLVSKECGVLFEVVNTEGLRTPLFFRKVTTYAGLAGLCYLLIMVLHSRQMEISRAASNISRASRWTFFSQATMDSVSFAGHLTFAILAEGRASLSLMVPAFLVCVLFVHEAQFAVLVQNIQGPEDYTPPPPPSPRLPQSPVTSTPTPAPGSPAEDADESREPLLASYPPTPNPAPPPPPPQPTVIQAANNNQPMSFGAFLIQHIRTDPQARLLVIMVIFFTLIVRVILSPLLTIIFIAITYSFIWLPQIVRSVRRGRSSGLTTEYVMGSTLCRLYLILYFFACPKNVLEVGSRRKAFCSLYYIKELTDIFKAWIWPLSLFILLQAFVVLLQDTLGPTFFMPQTYSAPKTYDYHPPMALPDTESPEKSLGDCAICMDAILIEPPSSYGRSKSFDGRDNWGEKGGSSSSSTMMKRPTRLSSMLNAFHLGSRATEARQIYSLAPCSHLFHTECLEKWLAIKNICPQCRRPLPPL</sequence>
<dbReference type="EMBL" id="JAACJJ010000042">
    <property type="protein sequence ID" value="KAF5316069.1"/>
    <property type="molecule type" value="Genomic_DNA"/>
</dbReference>
<comment type="subcellular location">
    <subcellularLocation>
        <location evidence="2">Endomembrane system</location>
        <topology evidence="2">Multi-pass membrane protein</topology>
    </subcellularLocation>
</comment>
<feature type="transmembrane region" description="Helical" evidence="16">
    <location>
        <begin position="648"/>
        <end position="666"/>
    </location>
</feature>
<dbReference type="SMART" id="SM00184">
    <property type="entry name" value="RING"/>
    <property type="match status" value="1"/>
</dbReference>
<keyword evidence="11" id="KW-0862">Zinc</keyword>
<dbReference type="SUPFAM" id="SSF57850">
    <property type="entry name" value="RING/U-box"/>
    <property type="match status" value="1"/>
</dbReference>
<evidence type="ECO:0000256" key="9">
    <source>
        <dbReference type="ARBA" id="ARBA00022771"/>
    </source>
</evidence>
<organism evidence="18 19">
    <name type="scientific">Psilocybe cf. subviscida</name>
    <dbReference type="NCBI Taxonomy" id="2480587"/>
    <lineage>
        <taxon>Eukaryota</taxon>
        <taxon>Fungi</taxon>
        <taxon>Dikarya</taxon>
        <taxon>Basidiomycota</taxon>
        <taxon>Agaricomycotina</taxon>
        <taxon>Agaricomycetes</taxon>
        <taxon>Agaricomycetidae</taxon>
        <taxon>Agaricales</taxon>
        <taxon>Agaricineae</taxon>
        <taxon>Strophariaceae</taxon>
        <taxon>Psilocybe</taxon>
    </lineage>
</organism>
<feature type="compositionally biased region" description="Basic and acidic residues" evidence="15">
    <location>
        <begin position="726"/>
        <end position="735"/>
    </location>
</feature>
<evidence type="ECO:0000256" key="8">
    <source>
        <dbReference type="ARBA" id="ARBA00022729"/>
    </source>
</evidence>
<comment type="pathway">
    <text evidence="3">Protein modification; protein ubiquitination.</text>
</comment>
<dbReference type="GO" id="GO:0043161">
    <property type="term" value="P:proteasome-mediated ubiquitin-dependent protein catabolic process"/>
    <property type="evidence" value="ECO:0007669"/>
    <property type="project" value="TreeGrafter"/>
</dbReference>
<evidence type="ECO:0000256" key="12">
    <source>
        <dbReference type="ARBA" id="ARBA00022989"/>
    </source>
</evidence>
<evidence type="ECO:0000313" key="19">
    <source>
        <dbReference type="Proteomes" id="UP000567179"/>
    </source>
</evidence>
<accession>A0A8H5B3I6</accession>
<reference evidence="18 19" key="1">
    <citation type="journal article" date="2020" name="ISME J.">
        <title>Uncovering the hidden diversity of litter-decomposition mechanisms in mushroom-forming fungi.</title>
        <authorList>
            <person name="Floudas D."/>
            <person name="Bentzer J."/>
            <person name="Ahren D."/>
            <person name="Johansson T."/>
            <person name="Persson P."/>
            <person name="Tunlid A."/>
        </authorList>
    </citation>
    <scope>NUCLEOTIDE SEQUENCE [LARGE SCALE GENOMIC DNA]</scope>
    <source>
        <strain evidence="18 19">CBS 101986</strain>
    </source>
</reference>
<evidence type="ECO:0000256" key="14">
    <source>
        <dbReference type="PROSITE-ProRule" id="PRU00175"/>
    </source>
</evidence>
<proteinExistence type="predicted"/>
<dbReference type="EC" id="2.3.2.27" evidence="4"/>
<dbReference type="InterPro" id="IPR021319">
    <property type="entry name" value="DUF2921"/>
</dbReference>
<protein>
    <recommendedName>
        <fullName evidence="4">RING-type E3 ubiquitin transferase</fullName>
        <ecNumber evidence="4">2.3.2.27</ecNumber>
    </recommendedName>
</protein>
<feature type="region of interest" description="Disordered" evidence="15">
    <location>
        <begin position="1"/>
        <end position="25"/>
    </location>
</feature>
<dbReference type="GO" id="GO:0012505">
    <property type="term" value="C:endomembrane system"/>
    <property type="evidence" value="ECO:0007669"/>
    <property type="project" value="UniProtKB-SubCell"/>
</dbReference>
<dbReference type="GO" id="GO:0008270">
    <property type="term" value="F:zinc ion binding"/>
    <property type="evidence" value="ECO:0007669"/>
    <property type="project" value="UniProtKB-KW"/>
</dbReference>
<dbReference type="PANTHER" id="PTHR22763">
    <property type="entry name" value="RING ZINC FINGER PROTEIN"/>
    <property type="match status" value="1"/>
</dbReference>
<keyword evidence="9 14" id="KW-0863">Zinc-finger</keyword>
<evidence type="ECO:0000256" key="2">
    <source>
        <dbReference type="ARBA" id="ARBA00004127"/>
    </source>
</evidence>
<evidence type="ECO:0000256" key="15">
    <source>
        <dbReference type="SAM" id="MobiDB-lite"/>
    </source>
</evidence>
<dbReference type="InterPro" id="IPR001841">
    <property type="entry name" value="Znf_RING"/>
</dbReference>
<keyword evidence="13 16" id="KW-0472">Membrane</keyword>
<evidence type="ECO:0000256" key="3">
    <source>
        <dbReference type="ARBA" id="ARBA00004906"/>
    </source>
</evidence>
<evidence type="ECO:0000256" key="5">
    <source>
        <dbReference type="ARBA" id="ARBA00022679"/>
    </source>
</evidence>
<feature type="transmembrane region" description="Helical" evidence="16">
    <location>
        <begin position="546"/>
        <end position="564"/>
    </location>
</feature>
<evidence type="ECO:0000256" key="16">
    <source>
        <dbReference type="SAM" id="Phobius"/>
    </source>
</evidence>
<evidence type="ECO:0000313" key="18">
    <source>
        <dbReference type="EMBL" id="KAF5316069.1"/>
    </source>
</evidence>
<evidence type="ECO:0000256" key="13">
    <source>
        <dbReference type="ARBA" id="ARBA00023136"/>
    </source>
</evidence>
<feature type="region of interest" description="Disordered" evidence="15">
    <location>
        <begin position="460"/>
        <end position="523"/>
    </location>
</feature>
<evidence type="ECO:0000256" key="10">
    <source>
        <dbReference type="ARBA" id="ARBA00022786"/>
    </source>
</evidence>
<keyword evidence="10" id="KW-0833">Ubl conjugation pathway</keyword>
<keyword evidence="19" id="KW-1185">Reference proteome</keyword>
<keyword evidence="12 16" id="KW-1133">Transmembrane helix</keyword>
<feature type="domain" description="RING-type" evidence="17">
    <location>
        <begin position="707"/>
        <end position="801"/>
    </location>
</feature>
<dbReference type="InterPro" id="IPR013083">
    <property type="entry name" value="Znf_RING/FYVE/PHD"/>
</dbReference>
<evidence type="ECO:0000256" key="11">
    <source>
        <dbReference type="ARBA" id="ARBA00022833"/>
    </source>
</evidence>
<evidence type="ECO:0000256" key="7">
    <source>
        <dbReference type="ARBA" id="ARBA00022723"/>
    </source>
</evidence>
<gene>
    <name evidence="18" type="ORF">D9619_006379</name>
</gene>
<feature type="transmembrane region" description="Helical" evidence="16">
    <location>
        <begin position="601"/>
        <end position="618"/>
    </location>
</feature>
<dbReference type="Gene3D" id="3.30.40.10">
    <property type="entry name" value="Zinc/RING finger domain, C3HC4 (zinc finger)"/>
    <property type="match status" value="1"/>
</dbReference>
<dbReference type="OrthoDB" id="9984778at2759"/>
<feature type="compositionally biased region" description="Pro residues" evidence="15">
    <location>
        <begin position="504"/>
        <end position="518"/>
    </location>
</feature>
<dbReference type="PROSITE" id="PS50089">
    <property type="entry name" value="ZF_RING_2"/>
    <property type="match status" value="1"/>
</dbReference>
<keyword evidence="5" id="KW-0808">Transferase</keyword>
<keyword evidence="8" id="KW-0732">Signal</keyword>
<comment type="caution">
    <text evidence="18">The sequence shown here is derived from an EMBL/GenBank/DDBJ whole genome shotgun (WGS) entry which is preliminary data.</text>
</comment>
<dbReference type="Pfam" id="PF11145">
    <property type="entry name" value="DUF2921"/>
    <property type="match status" value="1"/>
</dbReference>
<comment type="catalytic activity">
    <reaction evidence="1">
        <text>S-ubiquitinyl-[E2 ubiquitin-conjugating enzyme]-L-cysteine + [acceptor protein]-L-lysine = [E2 ubiquitin-conjugating enzyme]-L-cysteine + N(6)-ubiquitinyl-[acceptor protein]-L-lysine.</text>
        <dbReference type="EC" id="2.3.2.27"/>
    </reaction>
</comment>
<feature type="region of interest" description="Disordered" evidence="15">
    <location>
        <begin position="722"/>
        <end position="748"/>
    </location>
</feature>
<dbReference type="Pfam" id="PF13639">
    <property type="entry name" value="zf-RING_2"/>
    <property type="match status" value="1"/>
</dbReference>
<evidence type="ECO:0000259" key="17">
    <source>
        <dbReference type="PROSITE" id="PS50089"/>
    </source>
</evidence>
<evidence type="ECO:0000256" key="6">
    <source>
        <dbReference type="ARBA" id="ARBA00022692"/>
    </source>
</evidence>
<keyword evidence="7" id="KW-0479">Metal-binding</keyword>
<dbReference type="InterPro" id="IPR050731">
    <property type="entry name" value="HRD1_E3_ubiq-ligases"/>
</dbReference>
<feature type="transmembrane region" description="Helical" evidence="16">
    <location>
        <begin position="364"/>
        <end position="382"/>
    </location>
</feature>
<dbReference type="Proteomes" id="UP000567179">
    <property type="component" value="Unassembled WGS sequence"/>
</dbReference>
<feature type="compositionally biased region" description="Pro residues" evidence="15">
    <location>
        <begin position="462"/>
        <end position="473"/>
    </location>
</feature>
<name>A0A8H5B3I6_9AGAR</name>
<evidence type="ECO:0000256" key="4">
    <source>
        <dbReference type="ARBA" id="ARBA00012483"/>
    </source>
</evidence>
<dbReference type="GO" id="GO:0061630">
    <property type="term" value="F:ubiquitin protein ligase activity"/>
    <property type="evidence" value="ECO:0007669"/>
    <property type="project" value="UniProtKB-EC"/>
</dbReference>
<dbReference type="AlphaFoldDB" id="A0A8H5B3I6"/>